<keyword evidence="1" id="KW-0539">Nucleus</keyword>
<dbReference type="GO" id="GO:0003677">
    <property type="term" value="F:DNA binding"/>
    <property type="evidence" value="ECO:0007669"/>
    <property type="project" value="UniProtKB-UniRule"/>
</dbReference>
<dbReference type="CDD" id="cd00084">
    <property type="entry name" value="HMG-box_SF"/>
    <property type="match status" value="1"/>
</dbReference>
<dbReference type="GO" id="GO:0005634">
    <property type="term" value="C:nucleus"/>
    <property type="evidence" value="ECO:0007669"/>
    <property type="project" value="UniProtKB-UniRule"/>
</dbReference>
<dbReference type="SUPFAM" id="SSF47095">
    <property type="entry name" value="HMG-box"/>
    <property type="match status" value="2"/>
</dbReference>
<gene>
    <name evidence="4" type="ORF">EUX98_g3715</name>
</gene>
<proteinExistence type="predicted"/>
<evidence type="ECO:0000313" key="5">
    <source>
        <dbReference type="Proteomes" id="UP000308730"/>
    </source>
</evidence>
<dbReference type="SMART" id="SM00398">
    <property type="entry name" value="HMG"/>
    <property type="match status" value="2"/>
</dbReference>
<dbReference type="AlphaFoldDB" id="A0A4S4MYL1"/>
<feature type="compositionally biased region" description="Basic residues" evidence="2">
    <location>
        <begin position="73"/>
        <end position="83"/>
    </location>
</feature>
<comment type="caution">
    <text evidence="4">The sequence shown here is derived from an EMBL/GenBank/DDBJ whole genome shotgun (WGS) entry which is preliminary data.</text>
</comment>
<evidence type="ECO:0000256" key="1">
    <source>
        <dbReference type="PROSITE-ProRule" id="PRU00267"/>
    </source>
</evidence>
<reference evidence="4 5" key="1">
    <citation type="submission" date="2019-02" db="EMBL/GenBank/DDBJ databases">
        <title>Genome sequencing of the rare red list fungi Antrodiella citrinella (Flaviporus citrinellus).</title>
        <authorList>
            <person name="Buettner E."/>
            <person name="Kellner H."/>
        </authorList>
    </citation>
    <scope>NUCLEOTIDE SEQUENCE [LARGE SCALE GENOMIC DNA]</scope>
    <source>
        <strain evidence="4 5">DSM 108506</strain>
    </source>
</reference>
<protein>
    <recommendedName>
        <fullName evidence="3">HMG box domain-containing protein</fullName>
    </recommendedName>
</protein>
<evidence type="ECO:0000259" key="3">
    <source>
        <dbReference type="PROSITE" id="PS50118"/>
    </source>
</evidence>
<dbReference type="PANTHER" id="PTHR47658:SF2">
    <property type="entry name" value="HMG-BOX (HIGH MOBILITY GROUP) DNA-BINDING FAMILY PROTEIN"/>
    <property type="match status" value="1"/>
</dbReference>
<feature type="DNA-binding region" description="HMG box" evidence="1">
    <location>
        <begin position="117"/>
        <end position="182"/>
    </location>
</feature>
<keyword evidence="5" id="KW-1185">Reference proteome</keyword>
<dbReference type="Proteomes" id="UP000308730">
    <property type="component" value="Unassembled WGS sequence"/>
</dbReference>
<dbReference type="PANTHER" id="PTHR47658">
    <property type="entry name" value="HIGH MOBILITY GROUP B PROTEIN 12-RELATED"/>
    <property type="match status" value="1"/>
</dbReference>
<evidence type="ECO:0000313" key="4">
    <source>
        <dbReference type="EMBL" id="THH30461.1"/>
    </source>
</evidence>
<sequence length="284" mass="31563">MFSLFVRRIVTRVPSTPALVNATPRLSTVTRSTWSRAFTTTPRMLEPAAATKPKTAATPGRTRTKAPAATTKRAARTTKKPATKKTAGAKTKAAPKPKKKAVNQVAPPKLTKEQLPPKRPMKPYTIYATEFYATNPSTDKLPVRAKAAGEAWKSLSDAEKEPYRERYQEARAAYQVVIEEYTKNTPPEILRRVRAKHLKKRKLRLQNDPTLIRTAGPFPYFYKTWYNTDGKAIHGSAVSEAMKAAAEKWRTMPDAEKQTWKEASLEAASQQKAKAVAAHAATST</sequence>
<dbReference type="InterPro" id="IPR036910">
    <property type="entry name" value="HMG_box_dom_sf"/>
</dbReference>
<dbReference type="OrthoDB" id="1919336at2759"/>
<name>A0A4S4MYL1_9APHY</name>
<feature type="region of interest" description="Disordered" evidence="2">
    <location>
        <begin position="46"/>
        <end position="120"/>
    </location>
</feature>
<dbReference type="EMBL" id="SGPM01000080">
    <property type="protein sequence ID" value="THH30461.1"/>
    <property type="molecule type" value="Genomic_DNA"/>
</dbReference>
<keyword evidence="1" id="KW-0238">DNA-binding</keyword>
<dbReference type="InterPro" id="IPR009071">
    <property type="entry name" value="HMG_box_dom"/>
</dbReference>
<evidence type="ECO:0000256" key="2">
    <source>
        <dbReference type="SAM" id="MobiDB-lite"/>
    </source>
</evidence>
<accession>A0A4S4MYL1</accession>
<dbReference type="Pfam" id="PF00505">
    <property type="entry name" value="HMG_box"/>
    <property type="match status" value="1"/>
</dbReference>
<feature type="domain" description="HMG box" evidence="3">
    <location>
        <begin position="117"/>
        <end position="182"/>
    </location>
</feature>
<dbReference type="Gene3D" id="1.10.30.10">
    <property type="entry name" value="High mobility group box domain"/>
    <property type="match status" value="2"/>
</dbReference>
<organism evidence="4 5">
    <name type="scientific">Antrodiella citrinella</name>
    <dbReference type="NCBI Taxonomy" id="2447956"/>
    <lineage>
        <taxon>Eukaryota</taxon>
        <taxon>Fungi</taxon>
        <taxon>Dikarya</taxon>
        <taxon>Basidiomycota</taxon>
        <taxon>Agaricomycotina</taxon>
        <taxon>Agaricomycetes</taxon>
        <taxon>Polyporales</taxon>
        <taxon>Steccherinaceae</taxon>
        <taxon>Antrodiella</taxon>
    </lineage>
</organism>
<feature type="compositionally biased region" description="Low complexity" evidence="2">
    <location>
        <begin position="47"/>
        <end position="72"/>
    </location>
</feature>
<dbReference type="PROSITE" id="PS50118">
    <property type="entry name" value="HMG_BOX_2"/>
    <property type="match status" value="1"/>
</dbReference>